<dbReference type="UniPathway" id="UPA00035">
    <property type="reaction ID" value="UER00042"/>
</dbReference>
<evidence type="ECO:0000256" key="3">
    <source>
        <dbReference type="ARBA" id="ARBA00012572"/>
    </source>
</evidence>
<comment type="similarity">
    <text evidence="9">Belongs to the TrpF family.</text>
</comment>
<evidence type="ECO:0000256" key="9">
    <source>
        <dbReference type="HAMAP-Rule" id="MF_00135"/>
    </source>
</evidence>
<dbReference type="GO" id="GO:0004640">
    <property type="term" value="F:phosphoribosylanthranilate isomerase activity"/>
    <property type="evidence" value="ECO:0007669"/>
    <property type="project" value="UniProtKB-UniRule"/>
</dbReference>
<keyword evidence="6 9" id="KW-0822">Tryptophan biosynthesis</keyword>
<dbReference type="EC" id="5.3.1.24" evidence="3 9"/>
<dbReference type="CDD" id="cd00405">
    <property type="entry name" value="PRAI"/>
    <property type="match status" value="1"/>
</dbReference>
<dbReference type="AlphaFoldDB" id="D0LGB7"/>
<dbReference type="KEGG" id="hoh:Hoch_5665"/>
<evidence type="ECO:0000313" key="11">
    <source>
        <dbReference type="EMBL" id="ACY18142.1"/>
    </source>
</evidence>
<keyword evidence="8 9" id="KW-0413">Isomerase</keyword>
<evidence type="ECO:0000256" key="8">
    <source>
        <dbReference type="ARBA" id="ARBA00023235"/>
    </source>
</evidence>
<keyword evidence="12" id="KW-1185">Reference proteome</keyword>
<dbReference type="GO" id="GO:0000162">
    <property type="term" value="P:L-tryptophan biosynthetic process"/>
    <property type="evidence" value="ECO:0007669"/>
    <property type="project" value="UniProtKB-UniRule"/>
</dbReference>
<sequence>MARRTRVKICCISSRDEARRAIAAGADALGLVSDMPSGPGIISDELAQRVVRETPPPVSCFFLTLRERADAIAEQARACGADTVQVVHHIDPGEYPRLMEAVPNLRRVQVIHVEDASALELIERYAPYVHMFLLDSGRPNAPVAEYGGTGRVHDWAISAEFVRRSPLPVMLAGGLTPENVAGAMAQVAPYGLDLCSGVRTEGALDDAKLGAFMRAVRAAERAA</sequence>
<proteinExistence type="inferred from homology"/>
<evidence type="ECO:0000256" key="4">
    <source>
        <dbReference type="ARBA" id="ARBA00022272"/>
    </source>
</evidence>
<reference evidence="11 12" key="1">
    <citation type="journal article" date="2010" name="Stand. Genomic Sci.">
        <title>Complete genome sequence of Haliangium ochraceum type strain (SMP-2).</title>
        <authorList>
            <consortium name="US DOE Joint Genome Institute (JGI-PGF)"/>
            <person name="Ivanova N."/>
            <person name="Daum C."/>
            <person name="Lang E."/>
            <person name="Abt B."/>
            <person name="Kopitz M."/>
            <person name="Saunders E."/>
            <person name="Lapidus A."/>
            <person name="Lucas S."/>
            <person name="Glavina Del Rio T."/>
            <person name="Nolan M."/>
            <person name="Tice H."/>
            <person name="Copeland A."/>
            <person name="Cheng J.F."/>
            <person name="Chen F."/>
            <person name="Bruce D."/>
            <person name="Goodwin L."/>
            <person name="Pitluck S."/>
            <person name="Mavromatis K."/>
            <person name="Pati A."/>
            <person name="Mikhailova N."/>
            <person name="Chen A."/>
            <person name="Palaniappan K."/>
            <person name="Land M."/>
            <person name="Hauser L."/>
            <person name="Chang Y.J."/>
            <person name="Jeffries C.D."/>
            <person name="Detter J.C."/>
            <person name="Brettin T."/>
            <person name="Rohde M."/>
            <person name="Goker M."/>
            <person name="Bristow J."/>
            <person name="Markowitz V."/>
            <person name="Eisen J.A."/>
            <person name="Hugenholtz P."/>
            <person name="Kyrpides N.C."/>
            <person name="Klenk H.P."/>
        </authorList>
    </citation>
    <scope>NUCLEOTIDE SEQUENCE [LARGE SCALE GENOMIC DNA]</scope>
    <source>
        <strain evidence="12">DSM 14365 / CIP 107738 / JCM 11303 / AJ 13395 / SMP-2</strain>
    </source>
</reference>
<dbReference type="Gene3D" id="3.20.20.70">
    <property type="entry name" value="Aldolase class I"/>
    <property type="match status" value="1"/>
</dbReference>
<gene>
    <name evidence="9" type="primary">trpF</name>
    <name evidence="11" type="ordered locus">Hoch_5665</name>
</gene>
<dbReference type="PANTHER" id="PTHR42894">
    <property type="entry name" value="N-(5'-PHOSPHORIBOSYL)ANTHRANILATE ISOMERASE"/>
    <property type="match status" value="1"/>
</dbReference>
<name>D0LGB7_HALO1</name>
<feature type="domain" description="N-(5'phosphoribosyl) anthranilate isomerase (PRAI)" evidence="10">
    <location>
        <begin position="7"/>
        <end position="213"/>
    </location>
</feature>
<evidence type="ECO:0000256" key="2">
    <source>
        <dbReference type="ARBA" id="ARBA00004664"/>
    </source>
</evidence>
<dbReference type="SUPFAM" id="SSF51366">
    <property type="entry name" value="Ribulose-phoshate binding barrel"/>
    <property type="match status" value="1"/>
</dbReference>
<evidence type="ECO:0000256" key="1">
    <source>
        <dbReference type="ARBA" id="ARBA00001164"/>
    </source>
</evidence>
<dbReference type="HAMAP" id="MF_00135">
    <property type="entry name" value="PRAI"/>
    <property type="match status" value="1"/>
</dbReference>
<comment type="catalytic activity">
    <reaction evidence="1 9">
        <text>N-(5-phospho-beta-D-ribosyl)anthranilate = 1-(2-carboxyphenylamino)-1-deoxy-D-ribulose 5-phosphate</text>
        <dbReference type="Rhea" id="RHEA:21540"/>
        <dbReference type="ChEBI" id="CHEBI:18277"/>
        <dbReference type="ChEBI" id="CHEBI:58613"/>
        <dbReference type="EC" id="5.3.1.24"/>
    </reaction>
</comment>
<dbReference type="OrthoDB" id="9796196at2"/>
<accession>D0LGB7</accession>
<dbReference type="eggNOG" id="COG0135">
    <property type="taxonomic scope" value="Bacteria"/>
</dbReference>
<evidence type="ECO:0000259" key="10">
    <source>
        <dbReference type="Pfam" id="PF00697"/>
    </source>
</evidence>
<protein>
    <recommendedName>
        <fullName evidence="4 9">N-(5'-phosphoribosyl)anthranilate isomerase</fullName>
        <shortName evidence="9">PRAI</shortName>
        <ecNumber evidence="3 9">5.3.1.24</ecNumber>
    </recommendedName>
</protein>
<comment type="pathway">
    <text evidence="2 9">Amino-acid biosynthesis; L-tryptophan biosynthesis; L-tryptophan from chorismate: step 3/5.</text>
</comment>
<dbReference type="HOGENOM" id="CLU_076364_2_1_7"/>
<dbReference type="PANTHER" id="PTHR42894:SF1">
    <property type="entry name" value="N-(5'-PHOSPHORIBOSYL)ANTHRANILATE ISOMERASE"/>
    <property type="match status" value="1"/>
</dbReference>
<dbReference type="InterPro" id="IPR011060">
    <property type="entry name" value="RibuloseP-bd_barrel"/>
</dbReference>
<dbReference type="EMBL" id="CP001804">
    <property type="protein sequence ID" value="ACY18142.1"/>
    <property type="molecule type" value="Genomic_DNA"/>
</dbReference>
<organism evidence="11 12">
    <name type="scientific">Haliangium ochraceum (strain DSM 14365 / JCM 11303 / SMP-2)</name>
    <dbReference type="NCBI Taxonomy" id="502025"/>
    <lineage>
        <taxon>Bacteria</taxon>
        <taxon>Pseudomonadati</taxon>
        <taxon>Myxococcota</taxon>
        <taxon>Polyangia</taxon>
        <taxon>Haliangiales</taxon>
        <taxon>Kofleriaceae</taxon>
        <taxon>Haliangium</taxon>
    </lineage>
</organism>
<dbReference type="STRING" id="502025.Hoch_5665"/>
<dbReference type="InterPro" id="IPR044643">
    <property type="entry name" value="TrpF_fam"/>
</dbReference>
<evidence type="ECO:0000256" key="7">
    <source>
        <dbReference type="ARBA" id="ARBA00023141"/>
    </source>
</evidence>
<dbReference type="InterPro" id="IPR001240">
    <property type="entry name" value="PRAI_dom"/>
</dbReference>
<evidence type="ECO:0000256" key="6">
    <source>
        <dbReference type="ARBA" id="ARBA00022822"/>
    </source>
</evidence>
<evidence type="ECO:0000256" key="5">
    <source>
        <dbReference type="ARBA" id="ARBA00022605"/>
    </source>
</evidence>
<evidence type="ECO:0000313" key="12">
    <source>
        <dbReference type="Proteomes" id="UP000001880"/>
    </source>
</evidence>
<dbReference type="Pfam" id="PF00697">
    <property type="entry name" value="PRAI"/>
    <property type="match status" value="1"/>
</dbReference>
<keyword evidence="5 9" id="KW-0028">Amino-acid biosynthesis</keyword>
<dbReference type="RefSeq" id="WP_012830734.1">
    <property type="nucleotide sequence ID" value="NC_013440.1"/>
</dbReference>
<dbReference type="Proteomes" id="UP000001880">
    <property type="component" value="Chromosome"/>
</dbReference>
<dbReference type="InterPro" id="IPR013785">
    <property type="entry name" value="Aldolase_TIM"/>
</dbReference>
<keyword evidence="7 9" id="KW-0057">Aromatic amino acid biosynthesis</keyword>